<dbReference type="InterPro" id="IPR019734">
    <property type="entry name" value="TPR_rpt"/>
</dbReference>
<accession>A0ABU2Y334</accession>
<comment type="caution">
    <text evidence="3">The sequence shown here is derived from an EMBL/GenBank/DDBJ whole genome shotgun (WGS) entry which is preliminary data.</text>
</comment>
<dbReference type="SMART" id="SM00028">
    <property type="entry name" value="TPR"/>
    <property type="match status" value="4"/>
</dbReference>
<protein>
    <recommendedName>
        <fullName evidence="5">HTH luxR-type domain-containing protein</fullName>
    </recommendedName>
</protein>
<dbReference type="InterPro" id="IPR011990">
    <property type="entry name" value="TPR-like_helical_dom_sf"/>
</dbReference>
<evidence type="ECO:0000256" key="1">
    <source>
        <dbReference type="PROSITE-ProRule" id="PRU00339"/>
    </source>
</evidence>
<reference evidence="3 4" key="1">
    <citation type="submission" date="2023-09" db="EMBL/GenBank/DDBJ databases">
        <authorList>
            <person name="Rey-Velasco X."/>
        </authorList>
    </citation>
    <scope>NUCLEOTIDE SEQUENCE [LARGE SCALE GENOMIC DNA]</scope>
    <source>
        <strain evidence="3 4">P050</strain>
    </source>
</reference>
<feature type="transmembrane region" description="Helical" evidence="2">
    <location>
        <begin position="425"/>
        <end position="447"/>
    </location>
</feature>
<dbReference type="Pfam" id="PF13181">
    <property type="entry name" value="TPR_8"/>
    <property type="match status" value="1"/>
</dbReference>
<keyword evidence="2" id="KW-0472">Membrane</keyword>
<dbReference type="PROSITE" id="PS50005">
    <property type="entry name" value="TPR"/>
    <property type="match status" value="1"/>
</dbReference>
<evidence type="ECO:0000313" key="3">
    <source>
        <dbReference type="EMBL" id="MDT0552107.1"/>
    </source>
</evidence>
<keyword evidence="2" id="KW-0812">Transmembrane</keyword>
<keyword evidence="1" id="KW-0802">TPR repeat</keyword>
<name>A0ABU2Y334_9FLAO</name>
<feature type="repeat" description="TPR" evidence="1">
    <location>
        <begin position="311"/>
        <end position="344"/>
    </location>
</feature>
<organism evidence="3 4">
    <name type="scientific">Urechidicola vernalis</name>
    <dbReference type="NCBI Taxonomy" id="3075600"/>
    <lineage>
        <taxon>Bacteria</taxon>
        <taxon>Pseudomonadati</taxon>
        <taxon>Bacteroidota</taxon>
        <taxon>Flavobacteriia</taxon>
        <taxon>Flavobacteriales</taxon>
        <taxon>Flavobacteriaceae</taxon>
        <taxon>Urechidicola</taxon>
    </lineage>
</organism>
<dbReference type="EMBL" id="JAVRHV010000001">
    <property type="protein sequence ID" value="MDT0552107.1"/>
    <property type="molecule type" value="Genomic_DNA"/>
</dbReference>
<dbReference type="RefSeq" id="WP_311591934.1">
    <property type="nucleotide sequence ID" value="NZ_JAVRHV010000001.1"/>
</dbReference>
<dbReference type="InterPro" id="IPR016032">
    <property type="entry name" value="Sig_transdc_resp-reg_C-effctor"/>
</dbReference>
<keyword evidence="2" id="KW-1133">Transmembrane helix</keyword>
<proteinExistence type="predicted"/>
<dbReference type="Proteomes" id="UP001252186">
    <property type="component" value="Unassembled WGS sequence"/>
</dbReference>
<dbReference type="SUPFAM" id="SSF46894">
    <property type="entry name" value="C-terminal effector domain of the bipartite response regulators"/>
    <property type="match status" value="1"/>
</dbReference>
<dbReference type="SUPFAM" id="SSF48452">
    <property type="entry name" value="TPR-like"/>
    <property type="match status" value="2"/>
</dbReference>
<keyword evidence="4" id="KW-1185">Reference proteome</keyword>
<evidence type="ECO:0000313" key="4">
    <source>
        <dbReference type="Proteomes" id="UP001252186"/>
    </source>
</evidence>
<dbReference type="Gene3D" id="1.25.40.10">
    <property type="entry name" value="Tetratricopeptide repeat domain"/>
    <property type="match status" value="2"/>
</dbReference>
<sequence>MFLKRAILYSNYALILFLFCGLRIVSAQNQSNQSTERVFNQNKIDSLKTLLKNQNITDKERIKAYYNLSWYYIPINRDSTFHYAELRKSYYQDINYDFGLVTVLVDFGRLLGTYNDLDGGVKYFEEAYSYYDQLEEDVYFLIVCIELGEYFHMKSKYHLAIKYYLEGLESAKRQESKLYESYFSRYLSESYVKTEHYEAGLEYIKRSVQLFSEMPKLKNQYAFSRIILANVYFEMGSYALAKEHLHEAETYIKKANIDSPYIYPLLSIYSIYGQISYALGDNEKAIENFLKAQEYASEATEFNELRNFNLANVHNYLGDVYLEEDNTAYAINEFRSALNFGKELNSLEIMVSSYRGLYEGYLNRKEIDSVKFYLDKHKPVSDSFNHERANRKIDELTYINKLAIEKERHENEIGMADLTKKRQQLYFGVIALLLISGLIIISFFGYIQKNRALKTKIKNDNLSLEKENLSLTLDKKERELTASVLNLIERNEFISRLTDDLKSISFNDEQAFQIKEIIKSTTINDSKKLWTEFELRYTQNNTALFNKLNDLVPNLTTNDKRLVALIMLNFSTKEISSITYQSPHSIKIARYRLRKKLDLSKNENLIHFFNNL</sequence>
<gene>
    <name evidence="3" type="ORF">RM519_02505</name>
</gene>
<evidence type="ECO:0008006" key="5">
    <source>
        <dbReference type="Google" id="ProtNLM"/>
    </source>
</evidence>
<evidence type="ECO:0000256" key="2">
    <source>
        <dbReference type="SAM" id="Phobius"/>
    </source>
</evidence>